<dbReference type="EMBL" id="NUEH01000047">
    <property type="protein sequence ID" value="PEI84408.1"/>
    <property type="molecule type" value="Genomic_DNA"/>
</dbReference>
<evidence type="ECO:0000313" key="1">
    <source>
        <dbReference type="EMBL" id="PEI84408.1"/>
    </source>
</evidence>
<dbReference type="RefSeq" id="WP_098163585.1">
    <property type="nucleotide sequence ID" value="NZ_NUCC01000120.1"/>
</dbReference>
<proteinExistence type="predicted"/>
<sequence length="184" mass="21284">MNLNLKTIGSCILGVSILFSQTLWGDSVIFAAEKKRDYIKETSFRTNNILDYSNNSSLTKEYEDEQYPFTLKIPTIWMDHMYVNRDQFDEVAKGTISFVASIGGGKYPICSILIFDNTPEVIDYIESGPLKKLDETENLIYVYTRASQYPIEYYENKNFKTIYDNVYNETSNVMNSFKLHSSVM</sequence>
<name>A0AB73QUQ1_9BACI</name>
<reference evidence="1" key="1">
    <citation type="submission" date="2017-09" db="EMBL/GenBank/DDBJ databases">
        <title>Large-scale bioinformatics analysis of Bacillus genomes uncovers conserved roles of natural products in bacterial physiology.</title>
        <authorList>
            <consortium name="Agbiome Team Llc"/>
            <person name="Bleich R.M."/>
            <person name="Kirk G.J."/>
            <person name="Santa Maria K.C."/>
            <person name="Allen S.E."/>
            <person name="Farag S."/>
            <person name="Shank E.A."/>
            <person name="Bowers A."/>
        </authorList>
    </citation>
    <scope>NUCLEOTIDE SEQUENCE</scope>
    <source>
        <strain evidence="1">AFS005430</strain>
    </source>
</reference>
<accession>A0AB73QUQ1</accession>
<dbReference type="Proteomes" id="UP000220969">
    <property type="component" value="Unassembled WGS sequence"/>
</dbReference>
<organism evidence="1">
    <name type="scientific">Bacillus toyonensis</name>
    <dbReference type="NCBI Taxonomy" id="155322"/>
    <lineage>
        <taxon>Bacteria</taxon>
        <taxon>Bacillati</taxon>
        <taxon>Bacillota</taxon>
        <taxon>Bacilli</taxon>
        <taxon>Bacillales</taxon>
        <taxon>Bacillaceae</taxon>
        <taxon>Bacillus</taxon>
        <taxon>Bacillus cereus group</taxon>
    </lineage>
</organism>
<gene>
    <name evidence="1" type="ORF">CN678_19815</name>
</gene>
<dbReference type="AlphaFoldDB" id="A0AB73QUQ1"/>
<protein>
    <submittedName>
        <fullName evidence="1">Uncharacterized protein</fullName>
    </submittedName>
</protein>
<comment type="caution">
    <text evidence="1">The sequence shown here is derived from an EMBL/GenBank/DDBJ whole genome shotgun (WGS) entry which is preliminary data.</text>
</comment>